<feature type="coiled-coil region" evidence="1">
    <location>
        <begin position="3"/>
        <end position="79"/>
    </location>
</feature>
<name>A0A3B4T688_SERDU</name>
<dbReference type="Ensembl" id="ENSSDUT00000001641.1">
    <property type="protein sequence ID" value="ENSSDUP00000001584.1"/>
    <property type="gene ID" value="ENSSDUG00000001254.1"/>
</dbReference>
<keyword evidence="3" id="KW-1185">Reference proteome</keyword>
<accession>A0A3B4T688</accession>
<evidence type="ECO:0000256" key="1">
    <source>
        <dbReference type="SAM" id="Coils"/>
    </source>
</evidence>
<evidence type="ECO:0000313" key="2">
    <source>
        <dbReference type="Ensembl" id="ENSSDUP00000001584.1"/>
    </source>
</evidence>
<proteinExistence type="predicted"/>
<keyword evidence="1" id="KW-0175">Coiled coil</keyword>
<protein>
    <submittedName>
        <fullName evidence="2">Si:ch1073-469d17.2</fullName>
    </submittedName>
</protein>
<dbReference type="Proteomes" id="UP000261420">
    <property type="component" value="Unplaced"/>
</dbReference>
<dbReference type="AlphaFoldDB" id="A0A3B4T688"/>
<dbReference type="OMA" id="KYAFDAK"/>
<dbReference type="GeneTree" id="ENSGT00770000120838"/>
<reference evidence="2" key="1">
    <citation type="submission" date="2025-08" db="UniProtKB">
        <authorList>
            <consortium name="Ensembl"/>
        </authorList>
    </citation>
    <scope>IDENTIFICATION</scope>
</reference>
<organism evidence="2 3">
    <name type="scientific">Seriola dumerili</name>
    <name type="common">Greater amberjack</name>
    <name type="synonym">Caranx dumerili</name>
    <dbReference type="NCBI Taxonomy" id="41447"/>
    <lineage>
        <taxon>Eukaryota</taxon>
        <taxon>Metazoa</taxon>
        <taxon>Chordata</taxon>
        <taxon>Craniata</taxon>
        <taxon>Vertebrata</taxon>
        <taxon>Euteleostomi</taxon>
        <taxon>Actinopterygii</taxon>
        <taxon>Neopterygii</taxon>
        <taxon>Teleostei</taxon>
        <taxon>Neoteleostei</taxon>
        <taxon>Acanthomorphata</taxon>
        <taxon>Carangaria</taxon>
        <taxon>Carangiformes</taxon>
        <taxon>Carangidae</taxon>
        <taxon>Seriola</taxon>
    </lineage>
</organism>
<reference evidence="2" key="2">
    <citation type="submission" date="2025-09" db="UniProtKB">
        <authorList>
            <consortium name="Ensembl"/>
        </authorList>
    </citation>
    <scope>IDENTIFICATION</scope>
</reference>
<evidence type="ECO:0000313" key="3">
    <source>
        <dbReference type="Proteomes" id="UP000261420"/>
    </source>
</evidence>
<sequence length="90" mass="10713">MSKDKLESLVKRMEDTLSEMEQLKLHCGKQSEELSQLVVELRRENQELVEKYNQLTVEMKEAKEIIEQLQDTKYAFNAKERQAQKLSRQL</sequence>